<dbReference type="OrthoDB" id="3430750at2759"/>
<feature type="transmembrane region" description="Helical" evidence="6">
    <location>
        <begin position="107"/>
        <end position="129"/>
    </location>
</feature>
<dbReference type="InterPro" id="IPR052337">
    <property type="entry name" value="SAT4-like"/>
</dbReference>
<feature type="transmembrane region" description="Helical" evidence="6">
    <location>
        <begin position="20"/>
        <end position="41"/>
    </location>
</feature>
<name>A0A1B8GKR7_9PEZI</name>
<feature type="transmembrane region" description="Helical" evidence="6">
    <location>
        <begin position="253"/>
        <end position="273"/>
    </location>
</feature>
<reference evidence="9" key="2">
    <citation type="journal article" date="2018" name="Nat. Commun.">
        <title>Extreme sensitivity to ultraviolet light in the fungal pathogen causing white-nose syndrome of bats.</title>
        <authorList>
            <person name="Palmer J.M."/>
            <person name="Drees K.P."/>
            <person name="Foster J.T."/>
            <person name="Lindner D.L."/>
        </authorList>
    </citation>
    <scope>NUCLEOTIDE SEQUENCE [LARGE SCALE GENOMIC DNA]</scope>
    <source>
        <strain evidence="9">UAMH 10579</strain>
    </source>
</reference>
<evidence type="ECO:0000256" key="6">
    <source>
        <dbReference type="SAM" id="Phobius"/>
    </source>
</evidence>
<feature type="transmembrane region" description="Helical" evidence="6">
    <location>
        <begin position="224"/>
        <end position="247"/>
    </location>
</feature>
<dbReference type="Pfam" id="PF20684">
    <property type="entry name" value="Fung_rhodopsin"/>
    <property type="match status" value="1"/>
</dbReference>
<dbReference type="AlphaFoldDB" id="A0A1B8GKR7"/>
<feature type="transmembrane region" description="Helical" evidence="6">
    <location>
        <begin position="141"/>
        <end position="161"/>
    </location>
</feature>
<keyword evidence="3 6" id="KW-1133">Transmembrane helix</keyword>
<dbReference type="EMBL" id="KV460228">
    <property type="protein sequence ID" value="OBT96368.1"/>
    <property type="molecule type" value="Genomic_DNA"/>
</dbReference>
<dbReference type="PANTHER" id="PTHR33048:SF162">
    <property type="entry name" value="SATRATOXIN BIOSYNTHESIS SC1 CLUSTER PROTEIN 4"/>
    <property type="match status" value="1"/>
</dbReference>
<dbReference type="InterPro" id="IPR049326">
    <property type="entry name" value="Rhodopsin_dom_fungi"/>
</dbReference>
<evidence type="ECO:0000256" key="4">
    <source>
        <dbReference type="ARBA" id="ARBA00023136"/>
    </source>
</evidence>
<keyword evidence="9" id="KW-1185">Reference proteome</keyword>
<evidence type="ECO:0000313" key="8">
    <source>
        <dbReference type="EMBL" id="OBT96368.1"/>
    </source>
</evidence>
<evidence type="ECO:0000256" key="5">
    <source>
        <dbReference type="ARBA" id="ARBA00038359"/>
    </source>
</evidence>
<dbReference type="GeneID" id="28838975"/>
<evidence type="ECO:0000256" key="2">
    <source>
        <dbReference type="ARBA" id="ARBA00022692"/>
    </source>
</evidence>
<evidence type="ECO:0000256" key="1">
    <source>
        <dbReference type="ARBA" id="ARBA00004141"/>
    </source>
</evidence>
<feature type="domain" description="Rhodopsin" evidence="7">
    <location>
        <begin position="37"/>
        <end position="282"/>
    </location>
</feature>
<protein>
    <recommendedName>
        <fullName evidence="7">Rhodopsin domain-containing protein</fullName>
    </recommendedName>
</protein>
<evidence type="ECO:0000313" key="9">
    <source>
        <dbReference type="Proteomes" id="UP000091956"/>
    </source>
</evidence>
<keyword evidence="2 6" id="KW-0812">Transmembrane</keyword>
<keyword evidence="4 6" id="KW-0472">Membrane</keyword>
<proteinExistence type="inferred from homology"/>
<dbReference type="GO" id="GO:0016020">
    <property type="term" value="C:membrane"/>
    <property type="evidence" value="ECO:0007669"/>
    <property type="project" value="UniProtKB-SubCell"/>
</dbReference>
<dbReference type="Proteomes" id="UP000091956">
    <property type="component" value="Unassembled WGS sequence"/>
</dbReference>
<accession>A0A1B8GKR7</accession>
<organism evidence="8 9">
    <name type="scientific">Pseudogymnoascus verrucosus</name>
    <dbReference type="NCBI Taxonomy" id="342668"/>
    <lineage>
        <taxon>Eukaryota</taxon>
        <taxon>Fungi</taxon>
        <taxon>Dikarya</taxon>
        <taxon>Ascomycota</taxon>
        <taxon>Pezizomycotina</taxon>
        <taxon>Leotiomycetes</taxon>
        <taxon>Thelebolales</taxon>
        <taxon>Thelebolaceae</taxon>
        <taxon>Pseudogymnoascus</taxon>
    </lineage>
</organism>
<sequence>MSAPAPPGMGLAGKMPEHGLVIIVWVATGLAGCFVVARTVIRIKKIEKLHVDDYLIYAAFLVLVANAVLQTLQTPHCYNLARLVNGLSTLTQEETMASGNTYMRYEFTIIGLFWTVLWLVKASFLAFFYKLFDGLQGYRRLWWAVVVFAFLSYVGCWIVSINVCHPAKNYFIFGSCNKDIDMKTSIIAVLYSTVVDVLTDIMIMAMPLRLLWKVRISGSEKMGLAAVFSIGVLIIVFAIARAVQIAFTTTSDSVLLALWGIIESTVSVIVGCLPPFKSLFSRRQNTSYNTSYEDRYNKSALTNELRNGSIPLQSRTTQTTRIHRGHVTTESTEDIVGSSGEDVRWKSGRGGISVRQEVHQTST</sequence>
<dbReference type="RefSeq" id="XP_018130101.1">
    <property type="nucleotide sequence ID" value="XM_018275052.2"/>
</dbReference>
<gene>
    <name evidence="8" type="ORF">VE01_05589</name>
</gene>
<dbReference type="PANTHER" id="PTHR33048">
    <property type="entry name" value="PTH11-LIKE INTEGRAL MEMBRANE PROTEIN (AFU_ORTHOLOGUE AFUA_5G11245)"/>
    <property type="match status" value="1"/>
</dbReference>
<comment type="subcellular location">
    <subcellularLocation>
        <location evidence="1">Membrane</location>
        <topology evidence="1">Multi-pass membrane protein</topology>
    </subcellularLocation>
</comment>
<feature type="transmembrane region" description="Helical" evidence="6">
    <location>
        <begin position="188"/>
        <end position="212"/>
    </location>
</feature>
<comment type="similarity">
    <text evidence="5">Belongs to the SAT4 family.</text>
</comment>
<evidence type="ECO:0000256" key="3">
    <source>
        <dbReference type="ARBA" id="ARBA00022989"/>
    </source>
</evidence>
<feature type="transmembrane region" description="Helical" evidence="6">
    <location>
        <begin position="53"/>
        <end position="72"/>
    </location>
</feature>
<reference evidence="8 9" key="1">
    <citation type="submission" date="2016-03" db="EMBL/GenBank/DDBJ databases">
        <title>Comparative genomics of Pseudogymnoascus destructans, the fungus causing white-nose syndrome of bats.</title>
        <authorList>
            <person name="Palmer J.M."/>
            <person name="Drees K.P."/>
            <person name="Foster J.T."/>
            <person name="Lindner D.L."/>
        </authorList>
    </citation>
    <scope>NUCLEOTIDE SEQUENCE [LARGE SCALE GENOMIC DNA]</scope>
    <source>
        <strain evidence="8 9">UAMH 10579</strain>
    </source>
</reference>
<evidence type="ECO:0000259" key="7">
    <source>
        <dbReference type="Pfam" id="PF20684"/>
    </source>
</evidence>
<dbReference type="STRING" id="342668.A0A1B8GKR7"/>